<dbReference type="EMBL" id="JAXOVC010000002">
    <property type="protein sequence ID" value="KAK4504641.1"/>
    <property type="molecule type" value="Genomic_DNA"/>
</dbReference>
<evidence type="ECO:0000313" key="3">
    <source>
        <dbReference type="Proteomes" id="UP001305779"/>
    </source>
</evidence>
<name>A0ABR0ETX5_ZASCE</name>
<proteinExistence type="predicted"/>
<feature type="region of interest" description="Disordered" evidence="1">
    <location>
        <begin position="290"/>
        <end position="398"/>
    </location>
</feature>
<feature type="compositionally biased region" description="Polar residues" evidence="1">
    <location>
        <begin position="358"/>
        <end position="373"/>
    </location>
</feature>
<evidence type="ECO:0000256" key="1">
    <source>
        <dbReference type="SAM" id="MobiDB-lite"/>
    </source>
</evidence>
<dbReference type="Proteomes" id="UP001305779">
    <property type="component" value="Unassembled WGS sequence"/>
</dbReference>
<comment type="caution">
    <text evidence="2">The sequence shown here is derived from an EMBL/GenBank/DDBJ whole genome shotgun (WGS) entry which is preliminary data.</text>
</comment>
<reference evidence="2 3" key="1">
    <citation type="journal article" date="2023" name="G3 (Bethesda)">
        <title>A chromosome-level genome assembly of Zasmidium syzygii isolated from banana leaves.</title>
        <authorList>
            <person name="van Westerhoven A.C."/>
            <person name="Mehrabi R."/>
            <person name="Talebi R."/>
            <person name="Steentjes M.B.F."/>
            <person name="Corcolon B."/>
            <person name="Chong P.A."/>
            <person name="Kema G.H.J."/>
            <person name="Seidl M.F."/>
        </authorList>
    </citation>
    <scope>NUCLEOTIDE SEQUENCE [LARGE SCALE GENOMIC DNA]</scope>
    <source>
        <strain evidence="2 3">P124</strain>
    </source>
</reference>
<protein>
    <submittedName>
        <fullName evidence="2">Uncharacterized protein</fullName>
    </submittedName>
</protein>
<keyword evidence="3" id="KW-1185">Reference proteome</keyword>
<organism evidence="2 3">
    <name type="scientific">Zasmidium cellare</name>
    <name type="common">Wine cellar mold</name>
    <name type="synonym">Racodium cellare</name>
    <dbReference type="NCBI Taxonomy" id="395010"/>
    <lineage>
        <taxon>Eukaryota</taxon>
        <taxon>Fungi</taxon>
        <taxon>Dikarya</taxon>
        <taxon>Ascomycota</taxon>
        <taxon>Pezizomycotina</taxon>
        <taxon>Dothideomycetes</taxon>
        <taxon>Dothideomycetidae</taxon>
        <taxon>Mycosphaerellales</taxon>
        <taxon>Mycosphaerellaceae</taxon>
        <taxon>Zasmidium</taxon>
    </lineage>
</organism>
<feature type="compositionally biased region" description="Basic residues" evidence="1">
    <location>
        <begin position="1"/>
        <end position="18"/>
    </location>
</feature>
<gene>
    <name evidence="2" type="ORF">PRZ48_002602</name>
</gene>
<accession>A0ABR0ETX5</accession>
<feature type="region of interest" description="Disordered" evidence="1">
    <location>
        <begin position="1"/>
        <end position="27"/>
    </location>
</feature>
<evidence type="ECO:0000313" key="2">
    <source>
        <dbReference type="EMBL" id="KAK4504641.1"/>
    </source>
</evidence>
<feature type="region of interest" description="Disordered" evidence="1">
    <location>
        <begin position="243"/>
        <end position="263"/>
    </location>
</feature>
<sequence>MLSRSSSRRHHHHHHHHDRSPPREYRDLSKSDIELLAPILDALPEPDASNASTYRRATKKMITDLPSHLRAKIPQVSSFCSLHHHLNPLPIIDLLKAIQHELTPSSLRTWKDVDDLPFTTLQDINFIWTKADDFSKLFGRAPSIRFSYEGHKCAACKLACLARNVEAMIAVGAIMIARLDPKNWRKSKRILWFEVWLKGCIQWRQDDDCAVDVMWKTGVILSKGMSKKGDAERPWMEKAIAEAKASNAAPPRDPSPSRSTHANVPAAVRPIRSPGQDDHVAFVAEALQDPFMDPAPDPPTTPTATPVNPFDDPENDQAVGSLFPDRSSTHRSAIPEPLRTSSRCTTASDERARLVRTPATTDTDFRVASSSIYSRRPDEDGRSARFSRSDVPSEVTKV</sequence>